<protein>
    <submittedName>
        <fullName evidence="1">Desulfoferrodoxin-like protein</fullName>
    </submittedName>
</protein>
<reference evidence="1" key="1">
    <citation type="journal article" date="2021" name="Proc. Natl. Acad. Sci. U.S.A.">
        <title>A Catalog of Tens of Thousands of Viruses from Human Metagenomes Reveals Hidden Associations with Chronic Diseases.</title>
        <authorList>
            <person name="Tisza M.J."/>
            <person name="Buck C.B."/>
        </authorList>
    </citation>
    <scope>NUCLEOTIDE SEQUENCE</scope>
    <source>
        <strain evidence="1">Ct5op20</strain>
    </source>
</reference>
<organism evidence="1">
    <name type="scientific">Siphoviridae sp. ct5op20</name>
    <dbReference type="NCBI Taxonomy" id="2826295"/>
    <lineage>
        <taxon>Viruses</taxon>
        <taxon>Duplodnaviria</taxon>
        <taxon>Heunggongvirae</taxon>
        <taxon>Uroviricota</taxon>
        <taxon>Caudoviricetes</taxon>
    </lineage>
</organism>
<sequence length="74" mass="8679">MKIFKTISAYFGKNKKKPCKCNHNPYDVNSTLQEVNRKFMTSPDQKFFICKECHQGLKFIKNEDGDFIEESVPN</sequence>
<name>A0A8S5NQ53_9CAUD</name>
<proteinExistence type="predicted"/>
<evidence type="ECO:0000313" key="1">
    <source>
        <dbReference type="EMBL" id="DAD96870.1"/>
    </source>
</evidence>
<accession>A0A8S5NQ53</accession>
<dbReference type="EMBL" id="BK015225">
    <property type="protein sequence ID" value="DAD96870.1"/>
    <property type="molecule type" value="Genomic_DNA"/>
</dbReference>